<protein>
    <submittedName>
        <fullName evidence="2">YceI family protein</fullName>
    </submittedName>
</protein>
<dbReference type="Pfam" id="PF04264">
    <property type="entry name" value="YceI"/>
    <property type="match status" value="1"/>
</dbReference>
<reference evidence="2" key="1">
    <citation type="journal article" date="2012" name="Environ. Microbiol.">
        <title>Genomic content of uncultured Bacteroidetes from contrasting oceanic provinces in the North Atlantic Ocean.</title>
        <authorList>
            <person name="Gomez-Pereira P.R."/>
            <person name="Schuler M."/>
            <person name="Fuchs B.M."/>
            <person name="Bennke C."/>
            <person name="Teeling H."/>
            <person name="Waldmann J."/>
            <person name="Richter M."/>
            <person name="Barbe V."/>
            <person name="Bataille E."/>
            <person name="Glockner F.O."/>
            <person name="Amann R."/>
        </authorList>
    </citation>
    <scope>NUCLEOTIDE SEQUENCE</scope>
</reference>
<dbReference type="PANTHER" id="PTHR34406:SF1">
    <property type="entry name" value="PROTEIN YCEI"/>
    <property type="match status" value="1"/>
</dbReference>
<dbReference type="AlphaFoldDB" id="H6RG23"/>
<dbReference type="InterPro" id="IPR036761">
    <property type="entry name" value="TTHA0802/YceI-like_sf"/>
</dbReference>
<dbReference type="EMBL" id="FO117595">
    <property type="protein sequence ID" value="CCF99984.1"/>
    <property type="molecule type" value="Genomic_DNA"/>
</dbReference>
<evidence type="ECO:0000259" key="1">
    <source>
        <dbReference type="SMART" id="SM00867"/>
    </source>
</evidence>
<organism evidence="2">
    <name type="scientific">uncultured Flavobacteriia bacterium</name>
    <dbReference type="NCBI Taxonomy" id="212695"/>
    <lineage>
        <taxon>Bacteria</taxon>
        <taxon>Pseudomonadati</taxon>
        <taxon>Bacteroidota</taxon>
        <taxon>Flavobacteriia</taxon>
        <taxon>environmental samples</taxon>
    </lineage>
</organism>
<name>H6RG23_9BACT</name>
<dbReference type="SUPFAM" id="SSF101874">
    <property type="entry name" value="YceI-like"/>
    <property type="match status" value="1"/>
</dbReference>
<gene>
    <name evidence="2" type="ORF">VIS_S3CFB50012</name>
</gene>
<accession>H6RG23</accession>
<proteinExistence type="predicted"/>
<dbReference type="Gene3D" id="2.40.128.110">
    <property type="entry name" value="Lipid/polyisoprenoid-binding, YceI-like"/>
    <property type="match status" value="1"/>
</dbReference>
<evidence type="ECO:0000313" key="2">
    <source>
        <dbReference type="EMBL" id="CCF99984.1"/>
    </source>
</evidence>
<dbReference type="InterPro" id="IPR007372">
    <property type="entry name" value="Lipid/polyisoprenoid-bd_YceI"/>
</dbReference>
<dbReference type="PANTHER" id="PTHR34406">
    <property type="entry name" value="PROTEIN YCEI"/>
    <property type="match status" value="1"/>
</dbReference>
<reference evidence="2" key="2">
    <citation type="submission" date="2012-02" db="EMBL/GenBank/DDBJ databases">
        <authorList>
            <person name="Genoscope - CEA"/>
        </authorList>
    </citation>
    <scope>NUCLEOTIDE SEQUENCE</scope>
</reference>
<feature type="domain" description="Lipid/polyisoprenoid-binding YceI-like" evidence="1">
    <location>
        <begin position="19"/>
        <end position="174"/>
    </location>
</feature>
<sequence>MKNSFFFIFLVSTFVSGQQLRVDTNSSYITYEASHAIHDWSGTTKEVQGVVVVNEINVPTRMAFTAPVYSFDSKNSNRDAHSLEVLEALLFPKVSFYSDDISINDNVLTLSGSLQFHGVSIPLKTTASWVRVKDFWVLQGTFDIQPSSFGITLPSFMLVKMRDAIQVSYRMELRTFTP</sequence>
<dbReference type="SMART" id="SM00867">
    <property type="entry name" value="YceI"/>
    <property type="match status" value="1"/>
</dbReference>